<evidence type="ECO:0000313" key="2">
    <source>
        <dbReference type="EMBL" id="CAB4191467.1"/>
    </source>
</evidence>
<proteinExistence type="predicted"/>
<evidence type="ECO:0000313" key="1">
    <source>
        <dbReference type="EMBL" id="CAB4173577.1"/>
    </source>
</evidence>
<evidence type="ECO:0000313" key="3">
    <source>
        <dbReference type="EMBL" id="CAB4215246.1"/>
    </source>
</evidence>
<dbReference type="EMBL" id="LR797429">
    <property type="protein sequence ID" value="CAB4215246.1"/>
    <property type="molecule type" value="Genomic_DNA"/>
</dbReference>
<name>A0A6J5SL11_9CAUD</name>
<accession>A0A6J5SL11</accession>
<dbReference type="EMBL" id="LR797176">
    <property type="protein sequence ID" value="CAB4191467.1"/>
    <property type="molecule type" value="Genomic_DNA"/>
</dbReference>
<protein>
    <submittedName>
        <fullName evidence="3">Uncharacterized protein</fullName>
    </submittedName>
</protein>
<gene>
    <name evidence="2" type="ORF">UFOVP1228_36</name>
    <name evidence="3" type="ORF">UFOVP1481_2</name>
    <name evidence="1" type="ORF">UFOVP956_36</name>
</gene>
<organism evidence="3">
    <name type="scientific">uncultured Caudovirales phage</name>
    <dbReference type="NCBI Taxonomy" id="2100421"/>
    <lineage>
        <taxon>Viruses</taxon>
        <taxon>Duplodnaviria</taxon>
        <taxon>Heunggongvirae</taxon>
        <taxon>Uroviricota</taxon>
        <taxon>Caudoviricetes</taxon>
        <taxon>Peduoviridae</taxon>
        <taxon>Maltschvirus</taxon>
        <taxon>Maltschvirus maltsch</taxon>
    </lineage>
</organism>
<dbReference type="EMBL" id="LR796902">
    <property type="protein sequence ID" value="CAB4173577.1"/>
    <property type="molecule type" value="Genomic_DNA"/>
</dbReference>
<sequence>MPVTTPQINAVSTGTLTTALSNAFITPVPLDLHSETTPNGFPLTVTNLKFKLSAFYIYVTTIAGATTLTLQISSDADGDRMLIPATTATLVTGFTTAAKGSIVLRADVDTSLITDKIYYTLKTDAGTCVLDELIVCFDR</sequence>
<reference evidence="3" key="1">
    <citation type="submission" date="2020-05" db="EMBL/GenBank/DDBJ databases">
        <authorList>
            <person name="Chiriac C."/>
            <person name="Salcher M."/>
            <person name="Ghai R."/>
            <person name="Kavagutti S V."/>
        </authorList>
    </citation>
    <scope>NUCLEOTIDE SEQUENCE</scope>
</reference>